<dbReference type="Pfam" id="PF13967">
    <property type="entry name" value="RSN1_TM"/>
    <property type="match status" value="1"/>
</dbReference>
<comment type="subcellular location">
    <subcellularLocation>
        <location evidence="1">Membrane</location>
        <topology evidence="1">Multi-pass membrane protein</topology>
    </subcellularLocation>
</comment>
<dbReference type="GO" id="GO:0005886">
    <property type="term" value="C:plasma membrane"/>
    <property type="evidence" value="ECO:0007669"/>
    <property type="project" value="TreeGrafter"/>
</dbReference>
<feature type="transmembrane region" description="Helical" evidence="8">
    <location>
        <begin position="665"/>
        <end position="683"/>
    </location>
</feature>
<evidence type="ECO:0008006" key="14">
    <source>
        <dbReference type="Google" id="ProtNLM"/>
    </source>
</evidence>
<feature type="compositionally biased region" description="Polar residues" evidence="7">
    <location>
        <begin position="742"/>
        <end position="755"/>
    </location>
</feature>
<keyword evidence="5 8" id="KW-1133">Transmembrane helix</keyword>
<dbReference type="Proteomes" id="UP000187429">
    <property type="component" value="Unassembled WGS sequence"/>
</dbReference>
<protein>
    <recommendedName>
        <fullName evidence="14">Calcium permeable stress-gated cation channel 1</fullName>
    </recommendedName>
</protein>
<dbReference type="AlphaFoldDB" id="A0A1R1XD92"/>
<evidence type="ECO:0000259" key="11">
    <source>
        <dbReference type="Pfam" id="PF14703"/>
    </source>
</evidence>
<evidence type="ECO:0000256" key="1">
    <source>
        <dbReference type="ARBA" id="ARBA00004141"/>
    </source>
</evidence>
<reference evidence="13" key="1">
    <citation type="submission" date="2017-01" db="EMBL/GenBank/DDBJ databases">
        <authorList>
            <person name="Wang Y."/>
            <person name="White M."/>
            <person name="Kvist S."/>
            <person name="Moncalvo J.-M."/>
        </authorList>
    </citation>
    <scope>NUCLEOTIDE SEQUENCE [LARGE SCALE GENOMIC DNA]</scope>
    <source>
        <strain evidence="13">ID-206-W2</strain>
    </source>
</reference>
<comment type="caution">
    <text evidence="12">The sequence shown here is derived from an EMBL/GenBank/DDBJ whole genome shotgun (WGS) entry which is preliminary data.</text>
</comment>
<dbReference type="InterPro" id="IPR032880">
    <property type="entry name" value="CSC1/OSCA1-like_N"/>
</dbReference>
<proteinExistence type="inferred from homology"/>
<feature type="transmembrane region" description="Helical" evidence="8">
    <location>
        <begin position="383"/>
        <end position="404"/>
    </location>
</feature>
<feature type="domain" description="CSC1/OSCA1-like N-terminal transmembrane" evidence="10">
    <location>
        <begin position="14"/>
        <end position="162"/>
    </location>
</feature>
<evidence type="ECO:0000256" key="3">
    <source>
        <dbReference type="ARBA" id="ARBA00022448"/>
    </source>
</evidence>
<feature type="transmembrane region" description="Helical" evidence="8">
    <location>
        <begin position="433"/>
        <end position="453"/>
    </location>
</feature>
<evidence type="ECO:0000256" key="7">
    <source>
        <dbReference type="SAM" id="MobiDB-lite"/>
    </source>
</evidence>
<evidence type="ECO:0000256" key="5">
    <source>
        <dbReference type="ARBA" id="ARBA00022989"/>
    </source>
</evidence>
<sequence>MSSDDSPNVISTSAFISALQANFGIACVLLIFFCIARPKLKRVYAPKTYSVEKRKKVSSLGDGFFDWIIPTIKISENYVLCSSNLDSYMILRTLRFLRNFFLATSIISCSIILPINMQNSNNSTDLSRFSASNLYKDSNKFWFHLIYYVITIGLVLYILLRESALFIRLRQRALLKSRIQKPEKAHTILVSGLKNEYLDENYLKKIFGILPGGVKRVVVNKDASELEILLKQREKIIQNLEVTLTKYIIVCEKLLKKKRKPSPDIDPETIPPPPHPIKSYLRLRRNGKLSPGFETVDLIELFSNQLLEINKKIFTFKETELKNLKNKSSAFITFNDQISAHLAVQSIVSQDLTSVTPKLLDTEQSDVIWSDISVNPYSKKIKIYISSAITLFLALTWGSLSYSITTLTNIDFLLKAFNIDTSKVTFLSKLNGFIPALLLSILVSILPYFLMFLVRMEGRPRRSDVDFDVCNRFFLFLVFTVFVLPQFSNTLNGLVLKFTGILSNTQEVLNQVIEYFIISNTLFVTFVVLRTFLSTAVFLLMIPSVLNRSLKPYLFAISPRQIYMAEKPTKFEWQTMIPQHLLVFLIGLNYSAISPLINPFCFLYFLLFYYIYKFKFKYIYDQDQFSLGGTSFVCILHQTFKSLFMVEFVWLLIMVANGVTTKSGVARVIVSAAVLVYTFRVYGSVKRNVFPYFYYLPIALHDASPNFDSELSFNSNLKDTNDLAENIDESIVDEKAGPSVTDDVSQRSVNDVESSLESEKSPVTPFLQHSSPLTRKSKHGKIIPEISKSSQKVYSHILDFSKNVLVVERNFKTKSYKPKTSKRVKTSSSMEEYGYSDSHKQFINPAILANFFSFVWTPYDDSGLTKDLVAKVNMIGEGYFSVVSKGAFINGRNKVGIDFNFDFTHFETLALS</sequence>
<keyword evidence="4 8" id="KW-0812">Transmembrane</keyword>
<feature type="transmembrane region" description="Helical" evidence="8">
    <location>
        <begin position="141"/>
        <end position="160"/>
    </location>
</feature>
<feature type="transmembrane region" description="Helical" evidence="8">
    <location>
        <begin position="596"/>
        <end position="612"/>
    </location>
</feature>
<dbReference type="PANTHER" id="PTHR13018">
    <property type="entry name" value="PROBABLE MEMBRANE PROTEIN DUF221-RELATED"/>
    <property type="match status" value="1"/>
</dbReference>
<accession>A0A1R1XD92</accession>
<feature type="transmembrane region" description="Helical" evidence="8">
    <location>
        <begin position="632"/>
        <end position="653"/>
    </location>
</feature>
<keyword evidence="13" id="KW-1185">Reference proteome</keyword>
<dbReference type="InterPro" id="IPR027815">
    <property type="entry name" value="CSC1/OSCA1-like_cyt"/>
</dbReference>
<dbReference type="GO" id="GO:0005227">
    <property type="term" value="F:calcium-activated cation channel activity"/>
    <property type="evidence" value="ECO:0007669"/>
    <property type="project" value="InterPro"/>
</dbReference>
<evidence type="ECO:0000259" key="9">
    <source>
        <dbReference type="Pfam" id="PF02714"/>
    </source>
</evidence>
<feature type="transmembrane region" description="Helical" evidence="8">
    <location>
        <begin position="473"/>
        <end position="495"/>
    </location>
</feature>
<organism evidence="12 13">
    <name type="scientific">Smittium culicis</name>
    <dbReference type="NCBI Taxonomy" id="133412"/>
    <lineage>
        <taxon>Eukaryota</taxon>
        <taxon>Fungi</taxon>
        <taxon>Fungi incertae sedis</taxon>
        <taxon>Zoopagomycota</taxon>
        <taxon>Kickxellomycotina</taxon>
        <taxon>Harpellomycetes</taxon>
        <taxon>Harpellales</taxon>
        <taxon>Legeriomycetaceae</taxon>
        <taxon>Smittium</taxon>
    </lineage>
</organism>
<evidence type="ECO:0000256" key="4">
    <source>
        <dbReference type="ARBA" id="ARBA00022692"/>
    </source>
</evidence>
<feature type="domain" description="CSC1/OSCA1-like 7TM region" evidence="9">
    <location>
        <begin position="384"/>
        <end position="652"/>
    </location>
</feature>
<feature type="transmembrane region" description="Helical" evidence="8">
    <location>
        <begin position="96"/>
        <end position="117"/>
    </location>
</feature>
<feature type="transmembrane region" description="Helical" evidence="8">
    <location>
        <begin position="12"/>
        <end position="35"/>
    </location>
</feature>
<keyword evidence="3" id="KW-0813">Transport</keyword>
<evidence type="ECO:0000313" key="12">
    <source>
        <dbReference type="EMBL" id="OMJ12600.1"/>
    </source>
</evidence>
<dbReference type="Pfam" id="PF14703">
    <property type="entry name" value="PHM7_cyt"/>
    <property type="match status" value="1"/>
</dbReference>
<evidence type="ECO:0000313" key="13">
    <source>
        <dbReference type="Proteomes" id="UP000187429"/>
    </source>
</evidence>
<feature type="domain" description="CSC1/OSCA1-like cytosolic" evidence="11">
    <location>
        <begin position="186"/>
        <end position="370"/>
    </location>
</feature>
<gene>
    <name evidence="12" type="ORF">AYI69_g9356</name>
</gene>
<dbReference type="OrthoDB" id="1076608at2759"/>
<evidence type="ECO:0000256" key="6">
    <source>
        <dbReference type="ARBA" id="ARBA00023136"/>
    </source>
</evidence>
<feature type="transmembrane region" description="Helical" evidence="8">
    <location>
        <begin position="515"/>
        <end position="542"/>
    </location>
</feature>
<evidence type="ECO:0000256" key="2">
    <source>
        <dbReference type="ARBA" id="ARBA00007779"/>
    </source>
</evidence>
<dbReference type="Pfam" id="PF02714">
    <property type="entry name" value="RSN1_7TM"/>
    <property type="match status" value="1"/>
</dbReference>
<keyword evidence="6 8" id="KW-0472">Membrane</keyword>
<evidence type="ECO:0000256" key="8">
    <source>
        <dbReference type="SAM" id="Phobius"/>
    </source>
</evidence>
<evidence type="ECO:0000259" key="10">
    <source>
        <dbReference type="Pfam" id="PF13967"/>
    </source>
</evidence>
<dbReference type="EMBL" id="LSSM01005486">
    <property type="protein sequence ID" value="OMJ12600.1"/>
    <property type="molecule type" value="Genomic_DNA"/>
</dbReference>
<dbReference type="InterPro" id="IPR003864">
    <property type="entry name" value="CSC1/OSCA1-like_7TM"/>
</dbReference>
<feature type="region of interest" description="Disordered" evidence="7">
    <location>
        <begin position="737"/>
        <end position="778"/>
    </location>
</feature>
<name>A0A1R1XD92_9FUNG</name>
<dbReference type="InterPro" id="IPR045122">
    <property type="entry name" value="Csc1-like"/>
</dbReference>
<dbReference type="PANTHER" id="PTHR13018:SF139">
    <property type="entry name" value="PHOSPHATE METABOLISM PROTEIN 7"/>
    <property type="match status" value="1"/>
</dbReference>
<comment type="similarity">
    <text evidence="2">Belongs to the CSC1 (TC 1.A.17) family.</text>
</comment>